<dbReference type="Ensembl" id="ENSMFAT00000097918.1">
    <property type="protein sequence ID" value="ENSMFAP00000053763.1"/>
    <property type="gene ID" value="ENSMFAG00000062104.1"/>
</dbReference>
<organism evidence="1 2">
    <name type="scientific">Macaca fascicularis</name>
    <name type="common">Crab-eating macaque</name>
    <name type="synonym">Cynomolgus monkey</name>
    <dbReference type="NCBI Taxonomy" id="9541"/>
    <lineage>
        <taxon>Eukaryota</taxon>
        <taxon>Metazoa</taxon>
        <taxon>Chordata</taxon>
        <taxon>Craniata</taxon>
        <taxon>Vertebrata</taxon>
        <taxon>Euteleostomi</taxon>
        <taxon>Mammalia</taxon>
        <taxon>Eutheria</taxon>
        <taxon>Euarchontoglires</taxon>
        <taxon>Primates</taxon>
        <taxon>Haplorrhini</taxon>
        <taxon>Catarrhini</taxon>
        <taxon>Cercopithecidae</taxon>
        <taxon>Cercopithecinae</taxon>
        <taxon>Macaca</taxon>
    </lineage>
</organism>
<name>A0A7N9CNW9_MACFA</name>
<keyword evidence="2" id="KW-1185">Reference proteome</keyword>
<reference evidence="1" key="2">
    <citation type="submission" date="2025-08" db="UniProtKB">
        <authorList>
            <consortium name="Ensembl"/>
        </authorList>
    </citation>
    <scope>IDENTIFICATION</scope>
</reference>
<accession>A0A7N9CNW9</accession>
<protein>
    <submittedName>
        <fullName evidence="1">Uncharacterized protein</fullName>
    </submittedName>
</protein>
<sequence length="114" mass="13202">MFLFLFCFNHMMFHKFFFFFETEFHSLAQARVQCHNLGSLQPPPSRFKRFSSFSLPSSWDYRHAPPCLANFCIFSKDGVSPYWPGWSRTADLMIHPPLPPKVLGLQGEPPCLAS</sequence>
<proteinExistence type="predicted"/>
<evidence type="ECO:0000313" key="1">
    <source>
        <dbReference type="Ensembl" id="ENSMFAP00000053763.1"/>
    </source>
</evidence>
<dbReference type="Proteomes" id="UP000233100">
    <property type="component" value="Chromosome 13"/>
</dbReference>
<dbReference type="AlphaFoldDB" id="A0A7N9CNW9"/>
<dbReference type="PANTHER" id="PTHR46254:SF6">
    <property type="entry name" value="HIGH MOBILITY GROUP AT-HOOK 2"/>
    <property type="match status" value="1"/>
</dbReference>
<reference evidence="1 2" key="1">
    <citation type="submission" date="2013-03" db="EMBL/GenBank/DDBJ databases">
        <authorList>
            <person name="Warren W."/>
            <person name="Wilson R.K."/>
        </authorList>
    </citation>
    <scope>NUCLEOTIDE SEQUENCE</scope>
</reference>
<reference evidence="1" key="3">
    <citation type="submission" date="2025-09" db="UniProtKB">
        <authorList>
            <consortium name="Ensembl"/>
        </authorList>
    </citation>
    <scope>IDENTIFICATION</scope>
</reference>
<dbReference type="PANTHER" id="PTHR46254">
    <property type="entry name" value="PROTEIN GVQW1-RELATED"/>
    <property type="match status" value="1"/>
</dbReference>
<evidence type="ECO:0000313" key="2">
    <source>
        <dbReference type="Proteomes" id="UP000233100"/>
    </source>
</evidence>
<dbReference type="GeneTree" id="ENSGT00940000161627"/>